<dbReference type="EMBL" id="JAGIZQ010000004">
    <property type="protein sequence ID" value="KAH6632838.1"/>
    <property type="molecule type" value="Genomic_DNA"/>
</dbReference>
<protein>
    <submittedName>
        <fullName evidence="1">Alpha/Beta hydrolase protein</fullName>
    </submittedName>
</protein>
<organism evidence="1 2">
    <name type="scientific">Chaetomium tenue</name>
    <dbReference type="NCBI Taxonomy" id="1854479"/>
    <lineage>
        <taxon>Eukaryota</taxon>
        <taxon>Fungi</taxon>
        <taxon>Dikarya</taxon>
        <taxon>Ascomycota</taxon>
        <taxon>Pezizomycotina</taxon>
        <taxon>Sordariomycetes</taxon>
        <taxon>Sordariomycetidae</taxon>
        <taxon>Sordariales</taxon>
        <taxon>Chaetomiaceae</taxon>
        <taxon>Chaetomium</taxon>
    </lineage>
</organism>
<reference evidence="1 2" key="1">
    <citation type="journal article" date="2021" name="Nat. Commun.">
        <title>Genetic determinants of endophytism in the Arabidopsis root mycobiome.</title>
        <authorList>
            <person name="Mesny F."/>
            <person name="Miyauchi S."/>
            <person name="Thiergart T."/>
            <person name="Pickel B."/>
            <person name="Atanasova L."/>
            <person name="Karlsson M."/>
            <person name="Huettel B."/>
            <person name="Barry K.W."/>
            <person name="Haridas S."/>
            <person name="Chen C."/>
            <person name="Bauer D."/>
            <person name="Andreopoulos W."/>
            <person name="Pangilinan J."/>
            <person name="LaButti K."/>
            <person name="Riley R."/>
            <person name="Lipzen A."/>
            <person name="Clum A."/>
            <person name="Drula E."/>
            <person name="Henrissat B."/>
            <person name="Kohler A."/>
            <person name="Grigoriev I.V."/>
            <person name="Martin F.M."/>
            <person name="Hacquard S."/>
        </authorList>
    </citation>
    <scope>NUCLEOTIDE SEQUENCE [LARGE SCALE GENOMIC DNA]</scope>
    <source>
        <strain evidence="1 2">MPI-SDFR-AT-0079</strain>
    </source>
</reference>
<evidence type="ECO:0000313" key="1">
    <source>
        <dbReference type="EMBL" id="KAH6632838.1"/>
    </source>
</evidence>
<accession>A0ACB7PBI8</accession>
<evidence type="ECO:0000313" key="2">
    <source>
        <dbReference type="Proteomes" id="UP000724584"/>
    </source>
</evidence>
<proteinExistence type="predicted"/>
<gene>
    <name evidence="1" type="ORF">F5144DRAFT_534728</name>
</gene>
<dbReference type="Proteomes" id="UP000724584">
    <property type="component" value="Unassembled WGS sequence"/>
</dbReference>
<comment type="caution">
    <text evidence="1">The sequence shown here is derived from an EMBL/GenBank/DDBJ whole genome shotgun (WGS) entry which is preliminary data.</text>
</comment>
<keyword evidence="1" id="KW-0378">Hydrolase</keyword>
<name>A0ACB7PBI8_9PEZI</name>
<keyword evidence="2" id="KW-1185">Reference proteome</keyword>
<sequence length="317" mass="34572">MASLANWSFNPLPAFAPTVFPNIAMWDVSNTAKNLSYQVQISWPFEWESREVTDKSALTLYILDGNALGTTAAEAIKRRKLIYADQPDAVVVSVGYPLSDAVYDVTRRNADFLPPLPPAPPSTGSPEPAGNGHADEFLAFLSGVLRPWVRGTVFPGVGFERDALYGHSLGGLFVVYALVSEPAAFDTFVAASPGVGWNDEALLEEITRRFGDGLGGGDEQQQGGGGGGNETKPALFIGYGGAEQFPVRRRAETEDHFQARKALYGWNHMTEWSHALYDRVRPGNGVREVVLREYAGQEHPGVAGTVLTEAIEYFFDW</sequence>